<proteinExistence type="predicted"/>
<dbReference type="GO" id="GO:0005634">
    <property type="term" value="C:nucleus"/>
    <property type="evidence" value="ECO:0007669"/>
    <property type="project" value="TreeGrafter"/>
</dbReference>
<dbReference type="WBParaSite" id="NBR_0001287801-mRNA-1">
    <property type="protein sequence ID" value="NBR_0001287801-mRNA-1"/>
    <property type="gene ID" value="NBR_0001287801"/>
</dbReference>
<feature type="domain" description="N-acetyltransferase ESCO acetyl-transferase" evidence="2">
    <location>
        <begin position="134"/>
        <end position="195"/>
    </location>
</feature>
<evidence type="ECO:0000313" key="5">
    <source>
        <dbReference type="WBParaSite" id="NBR_0001287801-mRNA-1"/>
    </source>
</evidence>
<dbReference type="Pfam" id="PF13880">
    <property type="entry name" value="Acetyltransf_13"/>
    <property type="match status" value="1"/>
</dbReference>
<sequence length="201" mass="22691">MQKQKTLTDFFASPARLSKSTSSSPRTPLFELEPKQPIRKRPKLSVGAHDIKQTTLDAGQKKFGGQYCQEEIVNPSVGFSPGLSIWGWDDRRTVWLSVISEGCTHYMACVIVTEPLYSAQCSVSGETIRDDDPIIGVNRIWTHPHARRKGVASDVLDIVRSRYFTGETVPRHRVAFSDPTDSGRRFAEHYIRYPSLLLIQL</sequence>
<dbReference type="InterPro" id="IPR028009">
    <property type="entry name" value="ESCO_Acetyltransf_dom"/>
</dbReference>
<evidence type="ECO:0000259" key="2">
    <source>
        <dbReference type="Pfam" id="PF13880"/>
    </source>
</evidence>
<dbReference type="STRING" id="27835.A0A0N4Y9B0"/>
<dbReference type="PANTHER" id="PTHR45884">
    <property type="entry name" value="N-ACETYLTRANSFERASE ECO"/>
    <property type="match status" value="1"/>
</dbReference>
<organism evidence="5">
    <name type="scientific">Nippostrongylus brasiliensis</name>
    <name type="common">Rat hookworm</name>
    <dbReference type="NCBI Taxonomy" id="27835"/>
    <lineage>
        <taxon>Eukaryota</taxon>
        <taxon>Metazoa</taxon>
        <taxon>Ecdysozoa</taxon>
        <taxon>Nematoda</taxon>
        <taxon>Chromadorea</taxon>
        <taxon>Rhabditida</taxon>
        <taxon>Rhabditina</taxon>
        <taxon>Rhabditomorpha</taxon>
        <taxon>Strongyloidea</taxon>
        <taxon>Heligmosomidae</taxon>
        <taxon>Nippostrongylus</taxon>
    </lineage>
</organism>
<accession>A0A0N4Y9B0</accession>
<dbReference type="PANTHER" id="PTHR45884:SF2">
    <property type="entry name" value="N-ACETYLTRANSFERASE ECO"/>
    <property type="match status" value="1"/>
</dbReference>
<dbReference type="GO" id="GO:0061733">
    <property type="term" value="F:protein-lysine-acetyltransferase activity"/>
    <property type="evidence" value="ECO:0007669"/>
    <property type="project" value="TreeGrafter"/>
</dbReference>
<dbReference type="GO" id="GO:0000785">
    <property type="term" value="C:chromatin"/>
    <property type="evidence" value="ECO:0007669"/>
    <property type="project" value="TreeGrafter"/>
</dbReference>
<evidence type="ECO:0000256" key="1">
    <source>
        <dbReference type="SAM" id="MobiDB-lite"/>
    </source>
</evidence>
<dbReference type="GO" id="GO:0007064">
    <property type="term" value="P:mitotic sister chromatid cohesion"/>
    <property type="evidence" value="ECO:0007669"/>
    <property type="project" value="TreeGrafter"/>
</dbReference>
<reference evidence="5" key="1">
    <citation type="submission" date="2017-02" db="UniProtKB">
        <authorList>
            <consortium name="WormBaseParasite"/>
        </authorList>
    </citation>
    <scope>IDENTIFICATION</scope>
</reference>
<dbReference type="Proteomes" id="UP000271162">
    <property type="component" value="Unassembled WGS sequence"/>
</dbReference>
<feature type="region of interest" description="Disordered" evidence="1">
    <location>
        <begin position="1"/>
        <end position="30"/>
    </location>
</feature>
<reference evidence="3 4" key="2">
    <citation type="submission" date="2018-11" db="EMBL/GenBank/DDBJ databases">
        <authorList>
            <consortium name="Pathogen Informatics"/>
        </authorList>
    </citation>
    <scope>NUCLEOTIDE SEQUENCE [LARGE SCALE GENOMIC DNA]</scope>
</reference>
<protein>
    <submittedName>
        <fullName evidence="5">Acetyltransf_13 domain-containing protein</fullName>
    </submittedName>
</protein>
<keyword evidence="4" id="KW-1185">Reference proteome</keyword>
<name>A0A0N4Y9B0_NIPBR</name>
<gene>
    <name evidence="3" type="ORF">NBR_LOCUS12879</name>
</gene>
<evidence type="ECO:0000313" key="3">
    <source>
        <dbReference type="EMBL" id="VDL76468.1"/>
    </source>
</evidence>
<dbReference type="EMBL" id="UYSL01020881">
    <property type="protein sequence ID" value="VDL76468.1"/>
    <property type="molecule type" value="Genomic_DNA"/>
</dbReference>
<dbReference type="AlphaFoldDB" id="A0A0N4Y9B0"/>
<evidence type="ECO:0000313" key="4">
    <source>
        <dbReference type="Proteomes" id="UP000271162"/>
    </source>
</evidence>